<organism evidence="1 2">
    <name type="scientific">Smallanthus sonchifolius</name>
    <dbReference type="NCBI Taxonomy" id="185202"/>
    <lineage>
        <taxon>Eukaryota</taxon>
        <taxon>Viridiplantae</taxon>
        <taxon>Streptophyta</taxon>
        <taxon>Embryophyta</taxon>
        <taxon>Tracheophyta</taxon>
        <taxon>Spermatophyta</taxon>
        <taxon>Magnoliopsida</taxon>
        <taxon>eudicotyledons</taxon>
        <taxon>Gunneridae</taxon>
        <taxon>Pentapetalae</taxon>
        <taxon>asterids</taxon>
        <taxon>campanulids</taxon>
        <taxon>Asterales</taxon>
        <taxon>Asteraceae</taxon>
        <taxon>Asteroideae</taxon>
        <taxon>Heliantheae alliance</taxon>
        <taxon>Millerieae</taxon>
        <taxon>Smallanthus</taxon>
    </lineage>
</organism>
<keyword evidence="2" id="KW-1185">Reference proteome</keyword>
<reference evidence="1 2" key="2">
    <citation type="journal article" date="2022" name="Mol. Ecol. Resour.">
        <title>The genomes of chicory, endive, great burdock and yacon provide insights into Asteraceae paleo-polyploidization history and plant inulin production.</title>
        <authorList>
            <person name="Fan W."/>
            <person name="Wang S."/>
            <person name="Wang H."/>
            <person name="Wang A."/>
            <person name="Jiang F."/>
            <person name="Liu H."/>
            <person name="Zhao H."/>
            <person name="Xu D."/>
            <person name="Zhang Y."/>
        </authorList>
    </citation>
    <scope>NUCLEOTIDE SEQUENCE [LARGE SCALE GENOMIC DNA]</scope>
    <source>
        <strain evidence="2">cv. Yunnan</strain>
        <tissue evidence="1">Leaves</tissue>
    </source>
</reference>
<gene>
    <name evidence="1" type="ORF">L1987_06779</name>
</gene>
<protein>
    <submittedName>
        <fullName evidence="1">Uncharacterized protein</fullName>
    </submittedName>
</protein>
<dbReference type="Proteomes" id="UP001056120">
    <property type="component" value="Linkage Group LG02"/>
</dbReference>
<evidence type="ECO:0000313" key="1">
    <source>
        <dbReference type="EMBL" id="KAI3825298.1"/>
    </source>
</evidence>
<reference evidence="2" key="1">
    <citation type="journal article" date="2022" name="Mol. Ecol. Resour.">
        <title>The genomes of chicory, endive, great burdock and yacon provide insights into Asteraceae palaeo-polyploidization history and plant inulin production.</title>
        <authorList>
            <person name="Fan W."/>
            <person name="Wang S."/>
            <person name="Wang H."/>
            <person name="Wang A."/>
            <person name="Jiang F."/>
            <person name="Liu H."/>
            <person name="Zhao H."/>
            <person name="Xu D."/>
            <person name="Zhang Y."/>
        </authorList>
    </citation>
    <scope>NUCLEOTIDE SEQUENCE [LARGE SCALE GENOMIC DNA]</scope>
    <source>
        <strain evidence="2">cv. Yunnan</strain>
    </source>
</reference>
<comment type="caution">
    <text evidence="1">The sequence shown here is derived from an EMBL/GenBank/DDBJ whole genome shotgun (WGS) entry which is preliminary data.</text>
</comment>
<sequence>MFATCKEVKIRQNPKIGIFKDFIAFMSRVRHTRAFGRFWEQREQLKPKIEAFDVVRRKMIDVMRFDVGGGSRGVEPRLTRNDGKATVMQEAEGGDFNNVVGGEGWSERFWQL</sequence>
<accession>A0ACB9JZ38</accession>
<proteinExistence type="predicted"/>
<dbReference type="EMBL" id="CM042019">
    <property type="protein sequence ID" value="KAI3825298.1"/>
    <property type="molecule type" value="Genomic_DNA"/>
</dbReference>
<name>A0ACB9JZ38_9ASTR</name>
<evidence type="ECO:0000313" key="2">
    <source>
        <dbReference type="Proteomes" id="UP001056120"/>
    </source>
</evidence>